<reference evidence="1 2" key="1">
    <citation type="journal article" date="2018" name="Sci. Rep.">
        <title>Genomic signatures of local adaptation to the degree of environmental predictability in rotifers.</title>
        <authorList>
            <person name="Franch-Gras L."/>
            <person name="Hahn C."/>
            <person name="Garcia-Roger E.M."/>
            <person name="Carmona M.J."/>
            <person name="Serra M."/>
            <person name="Gomez A."/>
        </authorList>
    </citation>
    <scope>NUCLEOTIDE SEQUENCE [LARGE SCALE GENOMIC DNA]</scope>
    <source>
        <strain evidence="1">HYR1</strain>
    </source>
</reference>
<name>A0A3M7SS42_BRAPC</name>
<evidence type="ECO:0000313" key="1">
    <source>
        <dbReference type="EMBL" id="RNA38470.1"/>
    </source>
</evidence>
<accession>A0A3M7SS42</accession>
<evidence type="ECO:0000313" key="2">
    <source>
        <dbReference type="Proteomes" id="UP000276133"/>
    </source>
</evidence>
<dbReference type="AlphaFoldDB" id="A0A3M7SS42"/>
<comment type="caution">
    <text evidence="1">The sequence shown here is derived from an EMBL/GenBank/DDBJ whole genome shotgun (WGS) entry which is preliminary data.</text>
</comment>
<gene>
    <name evidence="1" type="ORF">BpHYR1_047578</name>
</gene>
<protein>
    <submittedName>
        <fullName evidence="1">Uncharacterized protein</fullName>
    </submittedName>
</protein>
<keyword evidence="2" id="KW-1185">Reference proteome</keyword>
<dbReference type="Proteomes" id="UP000276133">
    <property type="component" value="Unassembled WGS sequence"/>
</dbReference>
<dbReference type="EMBL" id="REGN01000870">
    <property type="protein sequence ID" value="RNA38470.1"/>
    <property type="molecule type" value="Genomic_DNA"/>
</dbReference>
<sequence length="59" mass="7129">MAYLFLSIEHWRKFYLLTTLFFRNGRNSNNLIEPMSKKLVQRGSSYQFKSAYDSFMKSH</sequence>
<organism evidence="1 2">
    <name type="scientific">Brachionus plicatilis</name>
    <name type="common">Marine rotifer</name>
    <name type="synonym">Brachionus muelleri</name>
    <dbReference type="NCBI Taxonomy" id="10195"/>
    <lineage>
        <taxon>Eukaryota</taxon>
        <taxon>Metazoa</taxon>
        <taxon>Spiralia</taxon>
        <taxon>Gnathifera</taxon>
        <taxon>Rotifera</taxon>
        <taxon>Eurotatoria</taxon>
        <taxon>Monogononta</taxon>
        <taxon>Pseudotrocha</taxon>
        <taxon>Ploima</taxon>
        <taxon>Brachionidae</taxon>
        <taxon>Brachionus</taxon>
    </lineage>
</organism>
<proteinExistence type="predicted"/>